<keyword evidence="3" id="KW-0949">S-adenosyl-L-methionine</keyword>
<evidence type="ECO:0000313" key="10">
    <source>
        <dbReference type="Proteomes" id="UP000076532"/>
    </source>
</evidence>
<keyword evidence="1" id="KW-0489">Methyltransferase</keyword>
<name>A0A166W0I3_9AGAM</name>
<dbReference type="GO" id="GO:0032259">
    <property type="term" value="P:methylation"/>
    <property type="evidence" value="ECO:0007669"/>
    <property type="project" value="UniProtKB-KW"/>
</dbReference>
<keyword evidence="10" id="KW-1185">Reference proteome</keyword>
<comment type="catalytic activity">
    <reaction evidence="6">
        <text>L-lysyl-[histone] + S-adenosyl-L-methionine = N(6)-methyl-L-lysyl-[histone] + S-adenosyl-L-homocysteine + H(+)</text>
        <dbReference type="Rhea" id="RHEA:10024"/>
        <dbReference type="Rhea" id="RHEA-COMP:9845"/>
        <dbReference type="Rhea" id="RHEA-COMP:9846"/>
        <dbReference type="ChEBI" id="CHEBI:15378"/>
        <dbReference type="ChEBI" id="CHEBI:29969"/>
        <dbReference type="ChEBI" id="CHEBI:57856"/>
        <dbReference type="ChEBI" id="CHEBI:59789"/>
        <dbReference type="ChEBI" id="CHEBI:61929"/>
    </reaction>
    <physiologicalReaction direction="left-to-right" evidence="6">
        <dbReference type="Rhea" id="RHEA:10025"/>
    </physiologicalReaction>
</comment>
<dbReference type="CDD" id="cd20071">
    <property type="entry name" value="SET_SMYD"/>
    <property type="match status" value="1"/>
</dbReference>
<evidence type="ECO:0000313" key="9">
    <source>
        <dbReference type="EMBL" id="KZP33253.1"/>
    </source>
</evidence>
<sequence>MSGKIPSEEDLVLALRSLKAAHPALGIAKTQTLLLDHHKDWSVSEKRIRKILQSEGLHTASPNETKKVWPSSKVNDSLDVAHFSKKIEVRVFDKAKGKGLVTKEDIAKDEVIWKEDPFIIAPEWDIHDFQAAGKHCGYCTTQVALDSSLVIICPSSTSETPCNIRYCNRLCLKRSRATHPLLCAAQNPASIPLLQFIRRVEWQALLALTNLTSRILLANQLQVDNELNNDWGVVKGLAALGMEDRFKDAGREPDRDTWKKCFELYTGALHTPKSPADQKKLAKVLKKPLDPEIENALFEYSSFLRGLGRMSLNLESHGGLYALHSHLNHGCTPNISVRHLDQRTALSRITMIALTPISAGSELLITYVNPALGVRARRTQLMEWGFGECRCARCMEEAKQVKANGGDDDTITGSGPEDGGDDLQKELTAALGVL</sequence>
<evidence type="ECO:0000256" key="1">
    <source>
        <dbReference type="ARBA" id="ARBA00022603"/>
    </source>
</evidence>
<evidence type="ECO:0000256" key="6">
    <source>
        <dbReference type="ARBA" id="ARBA00048619"/>
    </source>
</evidence>
<evidence type="ECO:0000259" key="8">
    <source>
        <dbReference type="PROSITE" id="PS50280"/>
    </source>
</evidence>
<protein>
    <recommendedName>
        <fullName evidence="5">Histone-lysine N-methyltransferase SET5</fullName>
    </recommendedName>
    <alternativeName>
        <fullName evidence="4">SET domain-containing protein 5</fullName>
    </alternativeName>
</protein>
<evidence type="ECO:0000256" key="7">
    <source>
        <dbReference type="SAM" id="MobiDB-lite"/>
    </source>
</evidence>
<gene>
    <name evidence="9" type="ORF">FIBSPDRAFT_811403</name>
</gene>
<evidence type="ECO:0000256" key="4">
    <source>
        <dbReference type="ARBA" id="ARBA00042380"/>
    </source>
</evidence>
<evidence type="ECO:0000256" key="2">
    <source>
        <dbReference type="ARBA" id="ARBA00022679"/>
    </source>
</evidence>
<dbReference type="Proteomes" id="UP000076532">
    <property type="component" value="Unassembled WGS sequence"/>
</dbReference>
<dbReference type="Pfam" id="PF00856">
    <property type="entry name" value="SET"/>
    <property type="match status" value="1"/>
</dbReference>
<feature type="domain" description="SET" evidence="8">
    <location>
        <begin position="85"/>
        <end position="368"/>
    </location>
</feature>
<reference evidence="9 10" key="1">
    <citation type="journal article" date="2016" name="Mol. Biol. Evol.">
        <title>Comparative Genomics of Early-Diverging Mushroom-Forming Fungi Provides Insights into the Origins of Lignocellulose Decay Capabilities.</title>
        <authorList>
            <person name="Nagy L.G."/>
            <person name="Riley R."/>
            <person name="Tritt A."/>
            <person name="Adam C."/>
            <person name="Daum C."/>
            <person name="Floudas D."/>
            <person name="Sun H."/>
            <person name="Yadav J.S."/>
            <person name="Pangilinan J."/>
            <person name="Larsson K.H."/>
            <person name="Matsuura K."/>
            <person name="Barry K."/>
            <person name="Labutti K."/>
            <person name="Kuo R."/>
            <person name="Ohm R.A."/>
            <person name="Bhattacharya S.S."/>
            <person name="Shirouzu T."/>
            <person name="Yoshinaga Y."/>
            <person name="Martin F.M."/>
            <person name="Grigoriev I.V."/>
            <person name="Hibbett D.S."/>
        </authorList>
    </citation>
    <scope>NUCLEOTIDE SEQUENCE [LARGE SCALE GENOMIC DNA]</scope>
    <source>
        <strain evidence="9 10">CBS 109695</strain>
    </source>
</reference>
<feature type="region of interest" description="Disordered" evidence="7">
    <location>
        <begin position="402"/>
        <end position="422"/>
    </location>
</feature>
<accession>A0A166W0I3</accession>
<dbReference type="PANTHER" id="PTHR46402">
    <property type="entry name" value="SET AND MYND DOMAIN-CONTAINING PROTEIN 5"/>
    <property type="match status" value="1"/>
</dbReference>
<dbReference type="Gene3D" id="6.10.140.2220">
    <property type="match status" value="1"/>
</dbReference>
<dbReference type="Gene3D" id="1.10.220.160">
    <property type="match status" value="1"/>
</dbReference>
<dbReference type="InterPro" id="IPR001214">
    <property type="entry name" value="SET_dom"/>
</dbReference>
<dbReference type="OrthoDB" id="438641at2759"/>
<dbReference type="PROSITE" id="PS50280">
    <property type="entry name" value="SET"/>
    <property type="match status" value="1"/>
</dbReference>
<dbReference type="SUPFAM" id="SSF82199">
    <property type="entry name" value="SET domain"/>
    <property type="match status" value="1"/>
</dbReference>
<keyword evidence="2" id="KW-0808">Transferase</keyword>
<dbReference type="InterPro" id="IPR046341">
    <property type="entry name" value="SET_dom_sf"/>
</dbReference>
<organism evidence="9 10">
    <name type="scientific">Athelia psychrophila</name>
    <dbReference type="NCBI Taxonomy" id="1759441"/>
    <lineage>
        <taxon>Eukaryota</taxon>
        <taxon>Fungi</taxon>
        <taxon>Dikarya</taxon>
        <taxon>Basidiomycota</taxon>
        <taxon>Agaricomycotina</taxon>
        <taxon>Agaricomycetes</taxon>
        <taxon>Agaricomycetidae</taxon>
        <taxon>Atheliales</taxon>
        <taxon>Atheliaceae</taxon>
        <taxon>Athelia</taxon>
    </lineage>
</organism>
<dbReference type="GO" id="GO:0045814">
    <property type="term" value="P:negative regulation of gene expression, epigenetic"/>
    <property type="evidence" value="ECO:0007669"/>
    <property type="project" value="TreeGrafter"/>
</dbReference>
<dbReference type="AlphaFoldDB" id="A0A166W0I3"/>
<dbReference type="SMART" id="SM00317">
    <property type="entry name" value="SET"/>
    <property type="match status" value="1"/>
</dbReference>
<dbReference type="EMBL" id="KV417483">
    <property type="protein sequence ID" value="KZP33253.1"/>
    <property type="molecule type" value="Genomic_DNA"/>
</dbReference>
<dbReference type="Gene3D" id="2.170.270.10">
    <property type="entry name" value="SET domain"/>
    <property type="match status" value="1"/>
</dbReference>
<proteinExistence type="predicted"/>
<evidence type="ECO:0000256" key="3">
    <source>
        <dbReference type="ARBA" id="ARBA00022691"/>
    </source>
</evidence>
<dbReference type="STRING" id="436010.A0A166W0I3"/>
<evidence type="ECO:0000256" key="5">
    <source>
        <dbReference type="ARBA" id="ARBA00044528"/>
    </source>
</evidence>
<dbReference type="GO" id="GO:0042799">
    <property type="term" value="F:histone H4K20 methyltransferase activity"/>
    <property type="evidence" value="ECO:0007669"/>
    <property type="project" value="TreeGrafter"/>
</dbReference>
<dbReference type="PANTHER" id="PTHR46402:SF2">
    <property type="entry name" value="HISTONE-LYSINE N-TRIMETHYLTRANSFERASE SMYD5"/>
    <property type="match status" value="1"/>
</dbReference>